<reference evidence="4 5" key="1">
    <citation type="journal article" date="2024" name="Insects">
        <title>An Improved Chromosome-Level Genome Assembly of the Firefly Pyrocoelia pectoralis.</title>
        <authorList>
            <person name="Fu X."/>
            <person name="Meyer-Rochow V.B."/>
            <person name="Ballantyne L."/>
            <person name="Zhu X."/>
        </authorList>
    </citation>
    <scope>NUCLEOTIDE SEQUENCE [LARGE SCALE GENOMIC DNA]</scope>
    <source>
        <strain evidence="4">XCY_ONT2</strain>
    </source>
</reference>
<comment type="subunit">
    <text evidence="1">Homodimer; disulfide-linked.</text>
</comment>
<comment type="cofactor">
    <cofactor evidence="1">
        <name>Zn(2+)</name>
        <dbReference type="ChEBI" id="CHEBI:29105"/>
    </cofactor>
</comment>
<dbReference type="EC" id="3.4.13.19" evidence="1"/>
<dbReference type="GO" id="GO:0006508">
    <property type="term" value="P:proteolysis"/>
    <property type="evidence" value="ECO:0007669"/>
    <property type="project" value="UniProtKB-KW"/>
</dbReference>
<keyword evidence="1" id="KW-0862">Zinc</keyword>
<keyword evidence="1" id="KW-0224">Dipeptidase</keyword>
<evidence type="ECO:0000256" key="1">
    <source>
        <dbReference type="RuleBase" id="RU341113"/>
    </source>
</evidence>
<name>A0AAN7VLI9_9COLE</name>
<keyword evidence="5" id="KW-1185">Reference proteome</keyword>
<comment type="caution">
    <text evidence="4">The sequence shown here is derived from an EMBL/GenBank/DDBJ whole genome shotgun (WGS) entry which is preliminary data.</text>
</comment>
<dbReference type="AlphaFoldDB" id="A0AAN7VLI9"/>
<keyword evidence="1" id="KW-0336">GPI-anchor</keyword>
<feature type="region of interest" description="Disordered" evidence="2">
    <location>
        <begin position="107"/>
        <end position="127"/>
    </location>
</feature>
<keyword evidence="1" id="KW-0378">Hydrolase</keyword>
<proteinExistence type="inferred from homology"/>
<dbReference type="GO" id="GO:0046872">
    <property type="term" value="F:metal ion binding"/>
    <property type="evidence" value="ECO:0007669"/>
    <property type="project" value="UniProtKB-UniRule"/>
</dbReference>
<feature type="region of interest" description="Disordered" evidence="2">
    <location>
        <begin position="1"/>
        <end position="20"/>
    </location>
</feature>
<sequence>MRSSQYMQETVLNDNDYNDYQNVPSVVLQKEKNQNQRTKRNLQSDKKYPSVNNSAEVLINNVYDIYNREEPISNVNQAERNANKYEHDFELMCKCPIKDVVYTSKTRLKQEQGSNNGQNAITSSRSCCSTPKLGENRTYSQLSLDRRLMQSKYQTTGSKHSYYLCDPSSITGMARNASLKSIQSPEIINAHLGPHNFLYDGYRPENCAIKSYGYDKDLKNDDYGFRRGPTLGRGNERSETGRVRHKKRVAGDGMDSEMDDPELSFEPTDHLRTCRCPCDHVIYGPGYSCLQEDRLPPAPDLTRRLGSVTPLGKPNIGTPPYCRTASGTTNSSSTNSASSRMDLSTRHWWIIVTVLFLAAAAGVGVPIALKISAGASLEERLEFASRLLQEVPLIDGHNDLPWNIRKFLHNRLKDFKFGEDLRNVTPWSHSAWSHTDLPRLKQGHVAAQILPIPIIFLVRIPWRAAQLVAV</sequence>
<keyword evidence="1" id="KW-0479">Metal-binding</keyword>
<keyword evidence="1" id="KW-0482">Metalloprotease</keyword>
<feature type="region of interest" description="Disordered" evidence="2">
    <location>
        <begin position="30"/>
        <end position="49"/>
    </location>
</feature>
<keyword evidence="1" id="KW-0645">Protease</keyword>
<keyword evidence="3" id="KW-0812">Transmembrane</keyword>
<dbReference type="PANTHER" id="PTHR10443:SF47">
    <property type="entry name" value="DIPEPTIDASE"/>
    <property type="match status" value="1"/>
</dbReference>
<dbReference type="Proteomes" id="UP001329430">
    <property type="component" value="Chromosome 3"/>
</dbReference>
<comment type="similarity">
    <text evidence="1">Belongs to the metallo-dependent hydrolases superfamily. Peptidase M19 family.</text>
</comment>
<accession>A0AAN7VLI9</accession>
<dbReference type="InterPro" id="IPR008257">
    <property type="entry name" value="Pept_M19"/>
</dbReference>
<comment type="subcellular location">
    <subcellularLocation>
        <location evidence="1">Membrane</location>
        <topology evidence="1">Lipid-anchor</topology>
        <topology evidence="1">GPI-anchor</topology>
    </subcellularLocation>
</comment>
<dbReference type="GO" id="GO:0098552">
    <property type="term" value="C:side of membrane"/>
    <property type="evidence" value="ECO:0007669"/>
    <property type="project" value="UniProtKB-KW"/>
</dbReference>
<keyword evidence="1" id="KW-0449">Lipoprotein</keyword>
<feature type="region of interest" description="Disordered" evidence="2">
    <location>
        <begin position="226"/>
        <end position="262"/>
    </location>
</feature>
<keyword evidence="1" id="KW-0325">Glycoprotein</keyword>
<feature type="compositionally biased region" description="Low complexity" evidence="2">
    <location>
        <begin position="324"/>
        <end position="338"/>
    </location>
</feature>
<feature type="compositionally biased region" description="Polar residues" evidence="2">
    <location>
        <begin position="111"/>
        <end position="127"/>
    </location>
</feature>
<comment type="catalytic activity">
    <reaction evidence="1">
        <text>an L-aminoacyl-L-amino acid + H2O = 2 an L-alpha-amino acid</text>
        <dbReference type="Rhea" id="RHEA:48940"/>
        <dbReference type="ChEBI" id="CHEBI:15377"/>
        <dbReference type="ChEBI" id="CHEBI:59869"/>
        <dbReference type="ChEBI" id="CHEBI:77460"/>
        <dbReference type="EC" id="3.4.13.19"/>
    </reaction>
</comment>
<feature type="transmembrane region" description="Helical" evidence="3">
    <location>
        <begin position="348"/>
        <end position="369"/>
    </location>
</feature>
<evidence type="ECO:0000313" key="4">
    <source>
        <dbReference type="EMBL" id="KAK5646304.1"/>
    </source>
</evidence>
<organism evidence="4 5">
    <name type="scientific">Pyrocoelia pectoralis</name>
    <dbReference type="NCBI Taxonomy" id="417401"/>
    <lineage>
        <taxon>Eukaryota</taxon>
        <taxon>Metazoa</taxon>
        <taxon>Ecdysozoa</taxon>
        <taxon>Arthropoda</taxon>
        <taxon>Hexapoda</taxon>
        <taxon>Insecta</taxon>
        <taxon>Pterygota</taxon>
        <taxon>Neoptera</taxon>
        <taxon>Endopterygota</taxon>
        <taxon>Coleoptera</taxon>
        <taxon>Polyphaga</taxon>
        <taxon>Elateriformia</taxon>
        <taxon>Elateroidea</taxon>
        <taxon>Lampyridae</taxon>
        <taxon>Lampyrinae</taxon>
        <taxon>Pyrocoelia</taxon>
    </lineage>
</organism>
<evidence type="ECO:0000313" key="5">
    <source>
        <dbReference type="Proteomes" id="UP001329430"/>
    </source>
</evidence>
<dbReference type="InterPro" id="IPR032466">
    <property type="entry name" value="Metal_Hydrolase"/>
</dbReference>
<dbReference type="PROSITE" id="PS51365">
    <property type="entry name" value="RENAL_DIPEPTIDASE_2"/>
    <property type="match status" value="1"/>
</dbReference>
<evidence type="ECO:0000256" key="3">
    <source>
        <dbReference type="SAM" id="Phobius"/>
    </source>
</evidence>
<feature type="region of interest" description="Disordered" evidence="2">
    <location>
        <begin position="316"/>
        <end position="338"/>
    </location>
</feature>
<evidence type="ECO:0000256" key="2">
    <source>
        <dbReference type="SAM" id="MobiDB-lite"/>
    </source>
</evidence>
<dbReference type="SUPFAM" id="SSF51556">
    <property type="entry name" value="Metallo-dependent hydrolases"/>
    <property type="match status" value="1"/>
</dbReference>
<dbReference type="EMBL" id="JAVRBK010000003">
    <property type="protein sequence ID" value="KAK5646304.1"/>
    <property type="molecule type" value="Genomic_DNA"/>
</dbReference>
<dbReference type="GO" id="GO:0070573">
    <property type="term" value="F:metallodipeptidase activity"/>
    <property type="evidence" value="ECO:0007669"/>
    <property type="project" value="InterPro"/>
</dbReference>
<dbReference type="PANTHER" id="PTHR10443">
    <property type="entry name" value="MICROSOMAL DIPEPTIDASE"/>
    <property type="match status" value="1"/>
</dbReference>
<protein>
    <recommendedName>
        <fullName evidence="1">Dipeptidase</fullName>
        <ecNumber evidence="1">3.4.13.19</ecNumber>
    </recommendedName>
</protein>
<keyword evidence="3" id="KW-0472">Membrane</keyword>
<dbReference type="Gene3D" id="3.20.20.140">
    <property type="entry name" value="Metal-dependent hydrolases"/>
    <property type="match status" value="1"/>
</dbReference>
<gene>
    <name evidence="4" type="ORF">RI129_004768</name>
</gene>
<keyword evidence="1" id="KW-1015">Disulfide bond</keyword>
<keyword evidence="3" id="KW-1133">Transmembrane helix</keyword>